<comment type="similarity">
    <text evidence="1">Belongs to the BTG family.</text>
</comment>
<evidence type="ECO:0000256" key="1">
    <source>
        <dbReference type="ARBA" id="ARBA00007989"/>
    </source>
</evidence>
<reference evidence="4" key="1">
    <citation type="submission" date="2020-04" db="EMBL/GenBank/DDBJ databases">
        <title>Analysis of mating type loci in Filobasidium floriforme.</title>
        <authorList>
            <person name="Nowrousian M."/>
        </authorList>
    </citation>
    <scope>NUCLEOTIDE SEQUENCE</scope>
    <source>
        <strain evidence="4">CBS 6242</strain>
    </source>
</reference>
<dbReference type="GO" id="GO:0005737">
    <property type="term" value="C:cytoplasm"/>
    <property type="evidence" value="ECO:0007669"/>
    <property type="project" value="TreeGrafter"/>
</dbReference>
<feature type="compositionally biased region" description="Polar residues" evidence="2">
    <location>
        <begin position="244"/>
        <end position="263"/>
    </location>
</feature>
<dbReference type="GO" id="GO:0005634">
    <property type="term" value="C:nucleus"/>
    <property type="evidence" value="ECO:0007669"/>
    <property type="project" value="TreeGrafter"/>
</dbReference>
<feature type="region of interest" description="Disordered" evidence="2">
    <location>
        <begin position="502"/>
        <end position="662"/>
    </location>
</feature>
<feature type="compositionally biased region" description="Low complexity" evidence="2">
    <location>
        <begin position="739"/>
        <end position="751"/>
    </location>
</feature>
<feature type="compositionally biased region" description="Basic residues" evidence="2">
    <location>
        <begin position="573"/>
        <end position="582"/>
    </location>
</feature>
<dbReference type="Gene3D" id="3.90.640.90">
    <property type="entry name" value="Anti-proliferative protein, N-terminal domain"/>
    <property type="match status" value="1"/>
</dbReference>
<feature type="region of interest" description="Disordered" evidence="2">
    <location>
        <begin position="420"/>
        <end position="487"/>
    </location>
</feature>
<feature type="compositionally biased region" description="Basic residues" evidence="2">
    <location>
        <begin position="720"/>
        <end position="738"/>
    </location>
</feature>
<feature type="compositionally biased region" description="Low complexity" evidence="2">
    <location>
        <begin position="454"/>
        <end position="476"/>
    </location>
</feature>
<dbReference type="InterPro" id="IPR033332">
    <property type="entry name" value="BTG"/>
</dbReference>
<comment type="caution">
    <text evidence="4">The sequence shown here is derived from an EMBL/GenBank/DDBJ whole genome shotgun (WGS) entry which is preliminary data.</text>
</comment>
<organism evidence="4 5">
    <name type="scientific">Filobasidium floriforme</name>
    <dbReference type="NCBI Taxonomy" id="5210"/>
    <lineage>
        <taxon>Eukaryota</taxon>
        <taxon>Fungi</taxon>
        <taxon>Dikarya</taxon>
        <taxon>Basidiomycota</taxon>
        <taxon>Agaricomycotina</taxon>
        <taxon>Tremellomycetes</taxon>
        <taxon>Filobasidiales</taxon>
        <taxon>Filobasidiaceae</taxon>
        <taxon>Filobasidium</taxon>
    </lineage>
</organism>
<keyword evidence="5" id="KW-1185">Reference proteome</keyword>
<dbReference type="InterPro" id="IPR036054">
    <property type="entry name" value="BTG-like_sf"/>
</dbReference>
<evidence type="ECO:0000313" key="4">
    <source>
        <dbReference type="EMBL" id="KAG7528028.1"/>
    </source>
</evidence>
<proteinExistence type="inferred from homology"/>
<feature type="compositionally biased region" description="Low complexity" evidence="2">
    <location>
        <begin position="528"/>
        <end position="546"/>
    </location>
</feature>
<sequence length="793" mass="82027">MTTPLRMADSNIPTVQAPIATKRRPILSSTPFTAPLRTTSDSDTDLSSFSLETTLAHLVDFLIHKLEAIYPPHLVQALRNSIISHLTPKLAPTWDPLNPSSGSGVRSLIALPGKFPTPLVKAAQEVGIDPVKWTRAISETGEWEIWVDPGSVCFREGGWAFADDAFENKMYKQTLHTVWHAPLSIETSDDFDPGNSEDLPSVPASSSSTSMKRSTLPIRAPAVFRIPSSPMPLVEGMRSLSLRAQSDNNNKPTTGIATSTSNPFDVGRPMDNGRLGGGGSSGFMNSAGGIAMMAGSAPLIKRSLPNQTMDSSSSASPFGSASASGPGWNTAGSTRSTPLKGKRIAPQVVAMPIGDAAVGAGRRSASPVLPSSLARSGHLAHMAQTPRSISLGTPANASDLLALLNRKPEPLKDEQISFGKTHAAQPRTPPRAPGPAFIPDTPGSVATVRPRSPSSVIATAGTATSAASSSPRTDTTNSPGTAARVQGYDGGNVGVLGGGVKLGGHGVPKTPIVGGNRSRSASGTSVLSGMSGRRTVSGSSSVISEEGSPEHKTGLASPTPVESSPVGGIVHPHQPKRRRGRPQNRPYFGGASPKGGLPIQPGTGIAGQPGSGTSPMGPPFQYHQNMPYGHGQMPVGRPGFGSPQSGPAQPVPPIASPGSPGNIPPPPAWNNVGLVNGLPAMAPNPGGWGVNPAVLNAVAPPIGGGVPGQPGTGYHGLQQHQHHQRSPHHHHQTQHQHQHQNQQLNHNLNQNRGGPHMNAHVANAAGINVAAWNLGVASGMITQPQSQGGPRRS</sequence>
<gene>
    <name evidence="4" type="ORF">FFLO_06448</name>
</gene>
<evidence type="ECO:0000313" key="5">
    <source>
        <dbReference type="Proteomes" id="UP000812966"/>
    </source>
</evidence>
<feature type="compositionally biased region" description="Polar residues" evidence="2">
    <location>
        <begin position="517"/>
        <end position="527"/>
    </location>
</feature>
<feature type="region of interest" description="Disordered" evidence="2">
    <location>
        <begin position="244"/>
        <end position="278"/>
    </location>
</feature>
<dbReference type="Pfam" id="PF07742">
    <property type="entry name" value="BTG"/>
    <property type="match status" value="1"/>
</dbReference>
<feature type="region of interest" description="Disordered" evidence="2">
    <location>
        <begin position="304"/>
        <end position="342"/>
    </location>
</feature>
<dbReference type="PANTHER" id="PTHR22978:SF22">
    <property type="entry name" value="BTG FAMILY PROTEIN"/>
    <property type="match status" value="1"/>
</dbReference>
<feature type="compositionally biased region" description="Low complexity" evidence="2">
    <location>
        <begin position="311"/>
        <end position="327"/>
    </location>
</feature>
<name>A0A8K0NQF6_9TREE</name>
<dbReference type="EMBL" id="JABELV010000212">
    <property type="protein sequence ID" value="KAG7528028.1"/>
    <property type="molecule type" value="Genomic_DNA"/>
</dbReference>
<dbReference type="Proteomes" id="UP000812966">
    <property type="component" value="Unassembled WGS sequence"/>
</dbReference>
<feature type="domain" description="Anti-proliferative protein" evidence="3">
    <location>
        <begin position="56"/>
        <end position="157"/>
    </location>
</feature>
<evidence type="ECO:0000259" key="3">
    <source>
        <dbReference type="Pfam" id="PF07742"/>
    </source>
</evidence>
<protein>
    <recommendedName>
        <fullName evidence="3">Anti-proliferative protein domain-containing protein</fullName>
    </recommendedName>
</protein>
<feature type="region of interest" description="Disordered" evidence="2">
    <location>
        <begin position="701"/>
        <end position="758"/>
    </location>
</feature>
<feature type="compositionally biased region" description="Low complexity" evidence="2">
    <location>
        <begin position="196"/>
        <end position="210"/>
    </location>
</feature>
<dbReference type="PANTHER" id="PTHR22978">
    <property type="entry name" value="B-CELL TRANSLOCATION GENE"/>
    <property type="match status" value="1"/>
</dbReference>
<evidence type="ECO:0000256" key="2">
    <source>
        <dbReference type="SAM" id="MobiDB-lite"/>
    </source>
</evidence>
<dbReference type="SUPFAM" id="SSF160696">
    <property type="entry name" value="BTG domain-like"/>
    <property type="match status" value="1"/>
</dbReference>
<accession>A0A8K0NQF6</accession>
<feature type="region of interest" description="Disordered" evidence="2">
    <location>
        <begin position="188"/>
        <end position="213"/>
    </location>
</feature>
<dbReference type="AlphaFoldDB" id="A0A8K0NQF6"/>
<dbReference type="InterPro" id="IPR002087">
    <property type="entry name" value="Anti_prolifrtn"/>
</dbReference>
<feature type="compositionally biased region" description="Gly residues" evidence="2">
    <location>
        <begin position="702"/>
        <end position="714"/>
    </location>
</feature>